<dbReference type="KEGG" id="smax:FJR03_04820"/>
<protein>
    <submittedName>
        <fullName evidence="6">Cytochrome c</fullName>
    </submittedName>
</protein>
<dbReference type="GO" id="GO:0009055">
    <property type="term" value="F:electron transfer activity"/>
    <property type="evidence" value="ECO:0007669"/>
    <property type="project" value="InterPro"/>
</dbReference>
<dbReference type="InterPro" id="IPR009056">
    <property type="entry name" value="Cyt_c-like_dom"/>
</dbReference>
<name>A0A7M1AUK8_9BACT</name>
<accession>A0A7M1AUK8</accession>
<evidence type="ECO:0000256" key="3">
    <source>
        <dbReference type="ARBA" id="ARBA00023004"/>
    </source>
</evidence>
<dbReference type="PROSITE" id="PS51007">
    <property type="entry name" value="CYTC"/>
    <property type="match status" value="1"/>
</dbReference>
<sequence length="120" mass="13820">MRFILLIFLLSSFLFGKTPYEKGKELYMQKGCFTCHGHKAEGIQRAPFLANRSKGFLSYKLKRFRSGKADTQAQEIMISFTSDLSDEDIDNLTTFFENYHDEANGERYDDSYQTWGDGGS</sequence>
<evidence type="ECO:0000256" key="2">
    <source>
        <dbReference type="ARBA" id="ARBA00022723"/>
    </source>
</evidence>
<evidence type="ECO:0000259" key="5">
    <source>
        <dbReference type="PROSITE" id="PS51007"/>
    </source>
</evidence>
<dbReference type="RefSeq" id="WP_193114519.1">
    <property type="nucleotide sequence ID" value="NZ_CP041165.1"/>
</dbReference>
<dbReference type="Gene3D" id="1.10.760.10">
    <property type="entry name" value="Cytochrome c-like domain"/>
    <property type="match status" value="1"/>
</dbReference>
<dbReference type="GO" id="GO:0020037">
    <property type="term" value="F:heme binding"/>
    <property type="evidence" value="ECO:0007669"/>
    <property type="project" value="InterPro"/>
</dbReference>
<feature type="domain" description="Cytochrome c" evidence="5">
    <location>
        <begin position="18"/>
        <end position="100"/>
    </location>
</feature>
<dbReference type="EMBL" id="CP041165">
    <property type="protein sequence ID" value="QOP41100.1"/>
    <property type="molecule type" value="Genomic_DNA"/>
</dbReference>
<evidence type="ECO:0000313" key="7">
    <source>
        <dbReference type="Proteomes" id="UP000593910"/>
    </source>
</evidence>
<dbReference type="PANTHER" id="PTHR33751">
    <property type="entry name" value="CBB3-TYPE CYTOCHROME C OXIDASE SUBUNIT FIXP"/>
    <property type="match status" value="1"/>
</dbReference>
<dbReference type="InterPro" id="IPR036909">
    <property type="entry name" value="Cyt_c-like_dom_sf"/>
</dbReference>
<evidence type="ECO:0000313" key="6">
    <source>
        <dbReference type="EMBL" id="QOP41100.1"/>
    </source>
</evidence>
<organism evidence="6 7">
    <name type="scientific">Sulfurimonas marina</name>
    <dbReference type="NCBI Taxonomy" id="2590551"/>
    <lineage>
        <taxon>Bacteria</taxon>
        <taxon>Pseudomonadati</taxon>
        <taxon>Campylobacterota</taxon>
        <taxon>Epsilonproteobacteria</taxon>
        <taxon>Campylobacterales</taxon>
        <taxon>Sulfurimonadaceae</taxon>
        <taxon>Sulfurimonas</taxon>
    </lineage>
</organism>
<gene>
    <name evidence="6" type="ORF">FJR03_04820</name>
</gene>
<dbReference type="Pfam" id="PF00034">
    <property type="entry name" value="Cytochrom_C"/>
    <property type="match status" value="1"/>
</dbReference>
<keyword evidence="7" id="KW-1185">Reference proteome</keyword>
<evidence type="ECO:0000256" key="1">
    <source>
        <dbReference type="ARBA" id="ARBA00022617"/>
    </source>
</evidence>
<keyword evidence="1 4" id="KW-0349">Heme</keyword>
<dbReference type="Proteomes" id="UP000593910">
    <property type="component" value="Chromosome"/>
</dbReference>
<dbReference type="GO" id="GO:0046872">
    <property type="term" value="F:metal ion binding"/>
    <property type="evidence" value="ECO:0007669"/>
    <property type="project" value="UniProtKB-KW"/>
</dbReference>
<keyword evidence="3 4" id="KW-0408">Iron</keyword>
<dbReference type="InterPro" id="IPR050597">
    <property type="entry name" value="Cytochrome_c_Oxidase_Subunit"/>
</dbReference>
<dbReference type="PANTHER" id="PTHR33751:SF1">
    <property type="entry name" value="CBB3-TYPE CYTOCHROME C OXIDASE SUBUNIT FIXP"/>
    <property type="match status" value="1"/>
</dbReference>
<keyword evidence="2 4" id="KW-0479">Metal-binding</keyword>
<dbReference type="SUPFAM" id="SSF46626">
    <property type="entry name" value="Cytochrome c"/>
    <property type="match status" value="1"/>
</dbReference>
<proteinExistence type="predicted"/>
<dbReference type="AlphaFoldDB" id="A0A7M1AUK8"/>
<reference evidence="6 7" key="1">
    <citation type="submission" date="2019-06" db="EMBL/GenBank/DDBJ databases">
        <title>Sulfurimonas gotlandica sp. nov., a chemoautotrophic and psychrotolerant epsilonproteobacterium isolated from a pelagic redoxcline, and an emended description of the genus Sulfurimonas.</title>
        <authorList>
            <person name="Wang S."/>
            <person name="Jiang L."/>
            <person name="Shao Z."/>
        </authorList>
    </citation>
    <scope>NUCLEOTIDE SEQUENCE [LARGE SCALE GENOMIC DNA]</scope>
    <source>
        <strain evidence="6 7">B2</strain>
    </source>
</reference>
<evidence type="ECO:0000256" key="4">
    <source>
        <dbReference type="PROSITE-ProRule" id="PRU00433"/>
    </source>
</evidence>